<sequence length="600" mass="65848">MSDIKSFGRKSKETASPLLPGAPPQSTASSKCKFSARYPWAKTILCVVLAATVLLKWTDAFTACHEYLAPPSVDEVCSQAQEIVPEQNGAIWKNLTDVFGAEAFRLELAESLGGAVRIPTESFDDMGPIGEDPRWNTFGPLHDYLYSRFPLVHSSLKLRKINTYGLLYEWAGSDRSLDPFLLTAHQDVVPVEPKTAGDWAYPPFSGHYDGERVWGRGASDDKSGLIGLMTTMEYLLQNNFSPSRTLVLAIGFDEEISGPRGAQSLADAMRETYGEKGFAMILDEGAGYGDLYGQAIASPGIAEKGYVDVRVEVNTPGGHSSIPPPHTSIGMLSEMLVHLEKNPFEAQLARGSPMYKNVQCIARWSPGLDPDLRKQILRSENSDRALHAAEKVLFNNYLFKNMVGTTQAIDLIHGGVKVNALPEQVYAIVNHRISTESSVAVTQAHDRDLLYDFAQQFNLSYVAFGEQLTDDNLPTFGTLVVQNNHGDGLEPAPTTPTDADALPYRVLSGSIKAAYNSHRNIEGDDNVIVSPGIMSGNSDTRYYWDLSDHIFRYRHTALAVGGSLLKGVHTVNESLEMDNYVEMVRFMVAVVLNADETALS</sequence>
<dbReference type="GeneID" id="19201187"/>
<dbReference type="GO" id="GO:0004181">
    <property type="term" value="F:metallocarboxypeptidase activity"/>
    <property type="evidence" value="ECO:0007669"/>
    <property type="project" value="InterPro"/>
</dbReference>
<dbReference type="InterPro" id="IPR017141">
    <property type="entry name" value="Pept_M20_carboxypep"/>
</dbReference>
<gene>
    <name evidence="10" type="ORF">CONPUDRAFT_138391</name>
</gene>
<keyword evidence="2" id="KW-0645">Protease</keyword>
<evidence type="ECO:0000256" key="3">
    <source>
        <dbReference type="ARBA" id="ARBA00022723"/>
    </source>
</evidence>
<dbReference type="PANTHER" id="PTHR45962">
    <property type="entry name" value="N-FATTY-ACYL-AMINO ACID SYNTHASE/HYDROLASE PM20D1"/>
    <property type="match status" value="1"/>
</dbReference>
<keyword evidence="10" id="KW-0121">Carboxypeptidase</keyword>
<dbReference type="InterPro" id="IPR001261">
    <property type="entry name" value="ArgE/DapE_CS"/>
</dbReference>
<evidence type="ECO:0000256" key="6">
    <source>
        <dbReference type="PIRSR" id="PIRSR037217-1"/>
    </source>
</evidence>
<dbReference type="OMA" id="WEAFGPF"/>
<name>A0A5M3ML02_CONPW</name>
<feature type="binding site" evidence="7">
    <location>
        <position position="220"/>
    </location>
    <ligand>
        <name>Zn(2+)</name>
        <dbReference type="ChEBI" id="CHEBI:29105"/>
        <label>1</label>
    </ligand>
</feature>
<feature type="active site" description="Proton acceptor" evidence="6">
    <location>
        <position position="254"/>
    </location>
</feature>
<evidence type="ECO:0000256" key="5">
    <source>
        <dbReference type="ARBA" id="ARBA00022833"/>
    </source>
</evidence>
<keyword evidence="3 7" id="KW-0479">Metal-binding</keyword>
<accession>A0A5M3ML02</accession>
<dbReference type="CDD" id="cd05674">
    <property type="entry name" value="M20_yscS"/>
    <property type="match status" value="1"/>
</dbReference>
<keyword evidence="5 7" id="KW-0862">Zinc</keyword>
<dbReference type="GO" id="GO:0000328">
    <property type="term" value="C:fungal-type vacuole lumen"/>
    <property type="evidence" value="ECO:0007669"/>
    <property type="project" value="TreeGrafter"/>
</dbReference>
<dbReference type="PIRSF" id="PIRSF037217">
    <property type="entry name" value="Carboxypeptidase_S"/>
    <property type="match status" value="1"/>
</dbReference>
<dbReference type="OrthoDB" id="3064516at2759"/>
<dbReference type="Gene3D" id="3.40.630.10">
    <property type="entry name" value="Zn peptidases"/>
    <property type="match status" value="1"/>
</dbReference>
<proteinExistence type="inferred from homology"/>
<dbReference type="RefSeq" id="XP_007770919.1">
    <property type="nucleotide sequence ID" value="XM_007772729.1"/>
</dbReference>
<dbReference type="Gene3D" id="3.30.70.360">
    <property type="match status" value="1"/>
</dbReference>
<evidence type="ECO:0000259" key="9">
    <source>
        <dbReference type="Pfam" id="PF07687"/>
    </source>
</evidence>
<feature type="binding site" evidence="7">
    <location>
        <position position="569"/>
    </location>
    <ligand>
        <name>Zn(2+)</name>
        <dbReference type="ChEBI" id="CHEBI:29105"/>
        <label>1</label>
    </ligand>
</feature>
<feature type="binding site" evidence="7">
    <location>
        <position position="220"/>
    </location>
    <ligand>
        <name>Zn(2+)</name>
        <dbReference type="ChEBI" id="CHEBI:29105"/>
        <label>2</label>
    </ligand>
</feature>
<dbReference type="Proteomes" id="UP000053558">
    <property type="component" value="Unassembled WGS sequence"/>
</dbReference>
<comment type="similarity">
    <text evidence="1">Belongs to the peptidase M20A family.</text>
</comment>
<dbReference type="GO" id="GO:0046872">
    <property type="term" value="F:metal ion binding"/>
    <property type="evidence" value="ECO:0007669"/>
    <property type="project" value="UniProtKB-KW"/>
</dbReference>
<dbReference type="Pfam" id="PF01546">
    <property type="entry name" value="Peptidase_M20"/>
    <property type="match status" value="1"/>
</dbReference>
<keyword evidence="11" id="KW-1185">Reference proteome</keyword>
<dbReference type="SUPFAM" id="SSF55031">
    <property type="entry name" value="Bacterial exopeptidase dimerisation domain"/>
    <property type="match status" value="1"/>
</dbReference>
<reference evidence="11" key="1">
    <citation type="journal article" date="2012" name="Science">
        <title>The Paleozoic origin of enzymatic lignin decomposition reconstructed from 31 fungal genomes.</title>
        <authorList>
            <person name="Floudas D."/>
            <person name="Binder M."/>
            <person name="Riley R."/>
            <person name="Barry K."/>
            <person name="Blanchette R.A."/>
            <person name="Henrissat B."/>
            <person name="Martinez A.T."/>
            <person name="Otillar R."/>
            <person name="Spatafora J.W."/>
            <person name="Yadav J.S."/>
            <person name="Aerts A."/>
            <person name="Benoit I."/>
            <person name="Boyd A."/>
            <person name="Carlson A."/>
            <person name="Copeland A."/>
            <person name="Coutinho P.M."/>
            <person name="de Vries R.P."/>
            <person name="Ferreira P."/>
            <person name="Findley K."/>
            <person name="Foster B."/>
            <person name="Gaskell J."/>
            <person name="Glotzer D."/>
            <person name="Gorecki P."/>
            <person name="Heitman J."/>
            <person name="Hesse C."/>
            <person name="Hori C."/>
            <person name="Igarashi K."/>
            <person name="Jurgens J.A."/>
            <person name="Kallen N."/>
            <person name="Kersten P."/>
            <person name="Kohler A."/>
            <person name="Kuees U."/>
            <person name="Kumar T.K.A."/>
            <person name="Kuo A."/>
            <person name="LaButti K."/>
            <person name="Larrondo L.F."/>
            <person name="Lindquist E."/>
            <person name="Ling A."/>
            <person name="Lombard V."/>
            <person name="Lucas S."/>
            <person name="Lundell T."/>
            <person name="Martin R."/>
            <person name="McLaughlin D.J."/>
            <person name="Morgenstern I."/>
            <person name="Morin E."/>
            <person name="Murat C."/>
            <person name="Nagy L.G."/>
            <person name="Nolan M."/>
            <person name="Ohm R.A."/>
            <person name="Patyshakuliyeva A."/>
            <person name="Rokas A."/>
            <person name="Ruiz-Duenas F.J."/>
            <person name="Sabat G."/>
            <person name="Salamov A."/>
            <person name="Samejima M."/>
            <person name="Schmutz J."/>
            <person name="Slot J.C."/>
            <person name="St John F."/>
            <person name="Stenlid J."/>
            <person name="Sun H."/>
            <person name="Sun S."/>
            <person name="Syed K."/>
            <person name="Tsang A."/>
            <person name="Wiebenga A."/>
            <person name="Young D."/>
            <person name="Pisabarro A."/>
            <person name="Eastwood D.C."/>
            <person name="Martin F."/>
            <person name="Cullen D."/>
            <person name="Grigoriev I.V."/>
            <person name="Hibbett D.S."/>
        </authorList>
    </citation>
    <scope>NUCLEOTIDE SEQUENCE [LARGE SCALE GENOMIC DNA]</scope>
    <source>
        <strain evidence="11">RWD-64-598 SS2</strain>
    </source>
</reference>
<dbReference type="InterPro" id="IPR047177">
    <property type="entry name" value="Pept_M20A"/>
</dbReference>
<organism evidence="10 11">
    <name type="scientific">Coniophora puteana (strain RWD-64-598)</name>
    <name type="common">Brown rot fungus</name>
    <dbReference type="NCBI Taxonomy" id="741705"/>
    <lineage>
        <taxon>Eukaryota</taxon>
        <taxon>Fungi</taxon>
        <taxon>Dikarya</taxon>
        <taxon>Basidiomycota</taxon>
        <taxon>Agaricomycotina</taxon>
        <taxon>Agaricomycetes</taxon>
        <taxon>Agaricomycetidae</taxon>
        <taxon>Boletales</taxon>
        <taxon>Coniophorineae</taxon>
        <taxon>Coniophoraceae</taxon>
        <taxon>Coniophora</taxon>
    </lineage>
</organism>
<evidence type="ECO:0000256" key="8">
    <source>
        <dbReference type="SAM" id="MobiDB-lite"/>
    </source>
</evidence>
<evidence type="ECO:0000256" key="4">
    <source>
        <dbReference type="ARBA" id="ARBA00022801"/>
    </source>
</evidence>
<feature type="domain" description="Peptidase M20 dimerisation" evidence="9">
    <location>
        <begin position="301"/>
        <end position="440"/>
    </location>
</feature>
<evidence type="ECO:0000256" key="1">
    <source>
        <dbReference type="ARBA" id="ARBA00006247"/>
    </source>
</evidence>
<dbReference type="Gene3D" id="1.10.150.900">
    <property type="match status" value="1"/>
</dbReference>
<evidence type="ECO:0000313" key="10">
    <source>
        <dbReference type="EMBL" id="EIW79241.1"/>
    </source>
</evidence>
<evidence type="ECO:0000313" key="11">
    <source>
        <dbReference type="Proteomes" id="UP000053558"/>
    </source>
</evidence>
<dbReference type="GO" id="GO:0051603">
    <property type="term" value="P:proteolysis involved in protein catabolic process"/>
    <property type="evidence" value="ECO:0007669"/>
    <property type="project" value="TreeGrafter"/>
</dbReference>
<feature type="binding site" evidence="7">
    <location>
        <position position="283"/>
    </location>
    <ligand>
        <name>Zn(2+)</name>
        <dbReference type="ChEBI" id="CHEBI:29105"/>
        <label>2</label>
    </ligand>
</feature>
<dbReference type="AlphaFoldDB" id="A0A5M3ML02"/>
<evidence type="ECO:0000256" key="7">
    <source>
        <dbReference type="PIRSR" id="PIRSR037217-2"/>
    </source>
</evidence>
<comment type="caution">
    <text evidence="10">The sequence shown here is derived from an EMBL/GenBank/DDBJ whole genome shotgun (WGS) entry which is preliminary data.</text>
</comment>
<keyword evidence="4" id="KW-0378">Hydrolase</keyword>
<feature type="binding site" evidence="7">
    <location>
        <position position="255"/>
    </location>
    <ligand>
        <name>Zn(2+)</name>
        <dbReference type="ChEBI" id="CHEBI:29105"/>
        <label>1</label>
    </ligand>
</feature>
<dbReference type="SUPFAM" id="SSF53187">
    <property type="entry name" value="Zn-dependent exopeptidases"/>
    <property type="match status" value="1"/>
</dbReference>
<feature type="region of interest" description="Disordered" evidence="8">
    <location>
        <begin position="1"/>
        <end position="30"/>
    </location>
</feature>
<dbReference type="FunFam" id="3.40.630.10:FF:000027">
    <property type="entry name" value="N-fatty-acyl-amino acid synthase/hydrolase PM20D1"/>
    <property type="match status" value="1"/>
</dbReference>
<dbReference type="PANTHER" id="PTHR45962:SF1">
    <property type="entry name" value="N-FATTY-ACYL-AMINO ACID SYNTHASE_HYDROLASE PM20D1"/>
    <property type="match status" value="1"/>
</dbReference>
<evidence type="ECO:0000256" key="2">
    <source>
        <dbReference type="ARBA" id="ARBA00022670"/>
    </source>
</evidence>
<protein>
    <submittedName>
        <fullName evidence="10">Carboxypeptidase S</fullName>
    </submittedName>
</protein>
<dbReference type="Pfam" id="PF07687">
    <property type="entry name" value="M20_dimer"/>
    <property type="match status" value="1"/>
</dbReference>
<dbReference type="KEGG" id="cput:CONPUDRAFT_138391"/>
<feature type="binding site" evidence="7">
    <location>
        <position position="185"/>
    </location>
    <ligand>
        <name>Zn(2+)</name>
        <dbReference type="ChEBI" id="CHEBI:29105"/>
        <label>2</label>
    </ligand>
</feature>
<dbReference type="EMBL" id="JH711581">
    <property type="protein sequence ID" value="EIW79241.1"/>
    <property type="molecule type" value="Genomic_DNA"/>
</dbReference>
<dbReference type="InterPro" id="IPR011650">
    <property type="entry name" value="Peptidase_M20_dimer"/>
</dbReference>
<dbReference type="InterPro" id="IPR002933">
    <property type="entry name" value="Peptidase_M20"/>
</dbReference>
<dbReference type="InterPro" id="IPR036264">
    <property type="entry name" value="Bact_exopeptidase_dim_dom"/>
</dbReference>
<feature type="active site" evidence="6">
    <location>
        <position position="187"/>
    </location>
</feature>
<dbReference type="PROSITE" id="PS00759">
    <property type="entry name" value="ARGE_DAPE_CPG2_2"/>
    <property type="match status" value="1"/>
</dbReference>